<reference evidence="5" key="3">
    <citation type="submission" date="2022-06" db="UniProtKB">
        <authorList>
            <consortium name="EnsemblPlants"/>
        </authorList>
    </citation>
    <scope>IDENTIFICATION</scope>
</reference>
<keyword evidence="2" id="KW-0646">Protease inhibitor</keyword>
<dbReference type="Gramene" id="TuG1812G0100004626.01.T01">
    <property type="protein sequence ID" value="TuG1812G0100004626.01.T01"/>
    <property type="gene ID" value="TuG1812G0100004626.01"/>
</dbReference>
<dbReference type="SUPFAM" id="SSF54654">
    <property type="entry name" value="CI-2 family of serine protease inhibitors"/>
    <property type="match status" value="1"/>
</dbReference>
<feature type="compositionally biased region" description="Basic and acidic residues" evidence="4">
    <location>
        <begin position="1"/>
        <end position="10"/>
    </location>
</feature>
<dbReference type="PROSITE" id="PS00285">
    <property type="entry name" value="POTATO_INHIBITOR"/>
    <property type="match status" value="1"/>
</dbReference>
<evidence type="ECO:0000313" key="6">
    <source>
        <dbReference type="Proteomes" id="UP000015106"/>
    </source>
</evidence>
<evidence type="ECO:0000256" key="3">
    <source>
        <dbReference type="ARBA" id="ARBA00022900"/>
    </source>
</evidence>
<dbReference type="EnsemblPlants" id="TuG1812G0100004626.01.T01">
    <property type="protein sequence ID" value="TuG1812G0100004626.01.T01"/>
    <property type="gene ID" value="TuG1812G0100004626.01"/>
</dbReference>
<dbReference type="AlphaFoldDB" id="A0A8R7TAX2"/>
<evidence type="ECO:0000256" key="2">
    <source>
        <dbReference type="ARBA" id="ARBA00022690"/>
    </source>
</evidence>
<dbReference type="GO" id="GO:0004867">
    <property type="term" value="F:serine-type endopeptidase inhibitor activity"/>
    <property type="evidence" value="ECO:0007669"/>
    <property type="project" value="UniProtKB-KW"/>
</dbReference>
<dbReference type="GO" id="GO:0009611">
    <property type="term" value="P:response to wounding"/>
    <property type="evidence" value="ECO:0007669"/>
    <property type="project" value="InterPro"/>
</dbReference>
<protein>
    <submittedName>
        <fullName evidence="5">Uncharacterized protein</fullName>
    </submittedName>
</protein>
<dbReference type="PANTHER" id="PTHR33091">
    <property type="entry name" value="PROTEIN, PUTATIVE, EXPRESSED-RELATED"/>
    <property type="match status" value="1"/>
</dbReference>
<keyword evidence="6" id="KW-1185">Reference proteome</keyword>
<accession>A0A8R7TAX2</accession>
<organism evidence="5 6">
    <name type="scientific">Triticum urartu</name>
    <name type="common">Red wild einkorn</name>
    <name type="synonym">Crithodium urartu</name>
    <dbReference type="NCBI Taxonomy" id="4572"/>
    <lineage>
        <taxon>Eukaryota</taxon>
        <taxon>Viridiplantae</taxon>
        <taxon>Streptophyta</taxon>
        <taxon>Embryophyta</taxon>
        <taxon>Tracheophyta</taxon>
        <taxon>Spermatophyta</taxon>
        <taxon>Magnoliopsida</taxon>
        <taxon>Liliopsida</taxon>
        <taxon>Poales</taxon>
        <taxon>Poaceae</taxon>
        <taxon>BOP clade</taxon>
        <taxon>Pooideae</taxon>
        <taxon>Triticodae</taxon>
        <taxon>Triticeae</taxon>
        <taxon>Triticinae</taxon>
        <taxon>Triticum</taxon>
    </lineage>
</organism>
<dbReference type="Pfam" id="PF00280">
    <property type="entry name" value="potato_inhibit"/>
    <property type="match status" value="1"/>
</dbReference>
<dbReference type="Gene3D" id="3.30.10.10">
    <property type="entry name" value="Trypsin Inhibitor V, subunit A"/>
    <property type="match status" value="1"/>
</dbReference>
<keyword evidence="3" id="KW-0722">Serine protease inhibitor</keyword>
<feature type="region of interest" description="Disordered" evidence="4">
    <location>
        <begin position="1"/>
        <end position="21"/>
    </location>
</feature>
<sequence length="188" mass="21438">MGEPSDRASSRPESLSDLFQAPPREEWRVQIVKVAEYIPKVQGEPKRTLWRLNTSNKYKYWGPKGPAGVPLDPPANIVESAPPEELEPATEVTAPSSLEEEQADRCNARRKRMRSIHSDDMFKYRGCSWPQVVGLKVHKAKRIIMKGKPDLSCEVVLENQLMTMCYCSRRVRVIVDRHNNVVQTPRVG</sequence>
<dbReference type="InterPro" id="IPR000864">
    <property type="entry name" value="Prot_inh_pot1"/>
</dbReference>
<proteinExistence type="inferred from homology"/>
<reference evidence="6" key="1">
    <citation type="journal article" date="2013" name="Nature">
        <title>Draft genome of the wheat A-genome progenitor Triticum urartu.</title>
        <authorList>
            <person name="Ling H.Q."/>
            <person name="Zhao S."/>
            <person name="Liu D."/>
            <person name="Wang J."/>
            <person name="Sun H."/>
            <person name="Zhang C."/>
            <person name="Fan H."/>
            <person name="Li D."/>
            <person name="Dong L."/>
            <person name="Tao Y."/>
            <person name="Gao C."/>
            <person name="Wu H."/>
            <person name="Li Y."/>
            <person name="Cui Y."/>
            <person name="Guo X."/>
            <person name="Zheng S."/>
            <person name="Wang B."/>
            <person name="Yu K."/>
            <person name="Liang Q."/>
            <person name="Yang W."/>
            <person name="Lou X."/>
            <person name="Chen J."/>
            <person name="Feng M."/>
            <person name="Jian J."/>
            <person name="Zhang X."/>
            <person name="Luo G."/>
            <person name="Jiang Y."/>
            <person name="Liu J."/>
            <person name="Wang Z."/>
            <person name="Sha Y."/>
            <person name="Zhang B."/>
            <person name="Wu H."/>
            <person name="Tang D."/>
            <person name="Shen Q."/>
            <person name="Xue P."/>
            <person name="Zou S."/>
            <person name="Wang X."/>
            <person name="Liu X."/>
            <person name="Wang F."/>
            <person name="Yang Y."/>
            <person name="An X."/>
            <person name="Dong Z."/>
            <person name="Zhang K."/>
            <person name="Zhang X."/>
            <person name="Luo M.C."/>
            <person name="Dvorak J."/>
            <person name="Tong Y."/>
            <person name="Wang J."/>
            <person name="Yang H."/>
            <person name="Li Z."/>
            <person name="Wang D."/>
            <person name="Zhang A."/>
            <person name="Wang J."/>
        </authorList>
    </citation>
    <scope>NUCLEOTIDE SEQUENCE</scope>
    <source>
        <strain evidence="6">cv. G1812</strain>
    </source>
</reference>
<feature type="region of interest" description="Disordered" evidence="4">
    <location>
        <begin position="80"/>
        <end position="99"/>
    </location>
</feature>
<dbReference type="Proteomes" id="UP000015106">
    <property type="component" value="Chromosome 1"/>
</dbReference>
<dbReference type="InterPro" id="IPR036354">
    <property type="entry name" value="Prot_inh_pot1_sf"/>
</dbReference>
<evidence type="ECO:0000256" key="4">
    <source>
        <dbReference type="SAM" id="MobiDB-lite"/>
    </source>
</evidence>
<evidence type="ECO:0000256" key="1">
    <source>
        <dbReference type="ARBA" id="ARBA00008210"/>
    </source>
</evidence>
<evidence type="ECO:0000313" key="5">
    <source>
        <dbReference type="EnsemblPlants" id="TuG1812G0100004626.01.T01"/>
    </source>
</evidence>
<name>A0A8R7TAX2_TRIUA</name>
<comment type="similarity">
    <text evidence="1">Belongs to the protease inhibitor I13 (potato type I serine protease inhibitor) family.</text>
</comment>
<reference evidence="5" key="2">
    <citation type="submission" date="2018-03" db="EMBL/GenBank/DDBJ databases">
        <title>The Triticum urartu genome reveals the dynamic nature of wheat genome evolution.</title>
        <authorList>
            <person name="Ling H."/>
            <person name="Ma B."/>
            <person name="Shi X."/>
            <person name="Liu H."/>
            <person name="Dong L."/>
            <person name="Sun H."/>
            <person name="Cao Y."/>
            <person name="Gao Q."/>
            <person name="Zheng S."/>
            <person name="Li Y."/>
            <person name="Yu Y."/>
            <person name="Du H."/>
            <person name="Qi M."/>
            <person name="Li Y."/>
            <person name="Yu H."/>
            <person name="Cui Y."/>
            <person name="Wang N."/>
            <person name="Chen C."/>
            <person name="Wu H."/>
            <person name="Zhao Y."/>
            <person name="Zhang J."/>
            <person name="Li Y."/>
            <person name="Zhou W."/>
            <person name="Zhang B."/>
            <person name="Hu W."/>
            <person name="Eijk M."/>
            <person name="Tang J."/>
            <person name="Witsenboer H."/>
            <person name="Zhao S."/>
            <person name="Li Z."/>
            <person name="Zhang A."/>
            <person name="Wang D."/>
            <person name="Liang C."/>
        </authorList>
    </citation>
    <scope>NUCLEOTIDE SEQUENCE [LARGE SCALE GENOMIC DNA]</scope>
    <source>
        <strain evidence="5">cv. G1812</strain>
    </source>
</reference>
<dbReference type="PANTHER" id="PTHR33091:SF29">
    <property type="entry name" value="SUBTILISIN INHIBITOR 1"/>
    <property type="match status" value="1"/>
</dbReference>